<comment type="caution">
    <text evidence="1">The sequence shown here is derived from an EMBL/GenBank/DDBJ whole genome shotgun (WGS) entry which is preliminary data.</text>
</comment>
<dbReference type="InterPro" id="IPR009057">
    <property type="entry name" value="Homeodomain-like_sf"/>
</dbReference>
<evidence type="ECO:0000313" key="2">
    <source>
        <dbReference type="Proteomes" id="UP000177325"/>
    </source>
</evidence>
<proteinExistence type="predicted"/>
<dbReference type="Pfam" id="PF13384">
    <property type="entry name" value="HTH_23"/>
    <property type="match status" value="1"/>
</dbReference>
<sequence length="226" mass="26213">MPHSNQPYKKDAYEQAVALRRRGLSYREISKICGVSVSTASKWLASLPGADLIVAENRRKAAKENTSRLLLINKARNTERKKQYQEAERVAKIEYENYRTNPLFMAGLALYVAEGDNTHSRLLRLANSRPELHRLFIRFVTQFLSVEKHTIHFWLLLYPDLEEVKCMKYWSKKTGISVAQFYKSQVIEGRSKKRTLHFGVGNTIIGSTLLKKKLDLWISLALKEWK</sequence>
<gene>
    <name evidence="1" type="ORF">A3G90_00840</name>
</gene>
<name>A0A1F6FFH8_9BACT</name>
<dbReference type="Proteomes" id="UP000177325">
    <property type="component" value="Unassembled WGS sequence"/>
</dbReference>
<dbReference type="SUPFAM" id="SSF46689">
    <property type="entry name" value="Homeodomain-like"/>
    <property type="match status" value="1"/>
</dbReference>
<dbReference type="AlphaFoldDB" id="A0A1F6FFH8"/>
<accession>A0A1F6FFH8</accession>
<evidence type="ECO:0000313" key="1">
    <source>
        <dbReference type="EMBL" id="OGG84619.1"/>
    </source>
</evidence>
<protein>
    <recommendedName>
        <fullName evidence="3">Resolvase HTH domain-containing protein</fullName>
    </recommendedName>
</protein>
<dbReference type="EMBL" id="MFMM01000001">
    <property type="protein sequence ID" value="OGG84619.1"/>
    <property type="molecule type" value="Genomic_DNA"/>
</dbReference>
<organism evidence="1 2">
    <name type="scientific">Candidatus Kaiserbacteria bacterium RIFCSPLOWO2_12_FULL_45_26</name>
    <dbReference type="NCBI Taxonomy" id="1798525"/>
    <lineage>
        <taxon>Bacteria</taxon>
        <taxon>Candidatus Kaiseribacteriota</taxon>
    </lineage>
</organism>
<evidence type="ECO:0008006" key="3">
    <source>
        <dbReference type="Google" id="ProtNLM"/>
    </source>
</evidence>
<reference evidence="1 2" key="1">
    <citation type="journal article" date="2016" name="Nat. Commun.">
        <title>Thousands of microbial genomes shed light on interconnected biogeochemical processes in an aquifer system.</title>
        <authorList>
            <person name="Anantharaman K."/>
            <person name="Brown C.T."/>
            <person name="Hug L.A."/>
            <person name="Sharon I."/>
            <person name="Castelle C.J."/>
            <person name="Probst A.J."/>
            <person name="Thomas B.C."/>
            <person name="Singh A."/>
            <person name="Wilkins M.J."/>
            <person name="Karaoz U."/>
            <person name="Brodie E.L."/>
            <person name="Williams K.H."/>
            <person name="Hubbard S.S."/>
            <person name="Banfield J.F."/>
        </authorList>
    </citation>
    <scope>NUCLEOTIDE SEQUENCE [LARGE SCALE GENOMIC DNA]</scope>
</reference>